<dbReference type="PANTHER" id="PTHR20835">
    <property type="entry name" value="E3 UBIQUITIN-PROTEIN LIGASE PPP1R11-RELATED"/>
    <property type="match status" value="1"/>
</dbReference>
<evidence type="ECO:0000256" key="1">
    <source>
        <dbReference type="SAM" id="MobiDB-lite"/>
    </source>
</evidence>
<dbReference type="Pfam" id="PF07491">
    <property type="entry name" value="PPI_Ypi1"/>
    <property type="match status" value="1"/>
</dbReference>
<name>A0ABP0RLM4_9DINO</name>
<feature type="compositionally biased region" description="Low complexity" evidence="1">
    <location>
        <begin position="105"/>
        <end position="116"/>
    </location>
</feature>
<dbReference type="PANTHER" id="PTHR20835:SF0">
    <property type="entry name" value="E3 UBIQUITIN-PROTEIN LIGASE PPP1R11"/>
    <property type="match status" value="1"/>
</dbReference>
<reference evidence="2 3" key="1">
    <citation type="submission" date="2024-02" db="EMBL/GenBank/DDBJ databases">
        <authorList>
            <person name="Chen Y."/>
            <person name="Shah S."/>
            <person name="Dougan E. K."/>
            <person name="Thang M."/>
            <person name="Chan C."/>
        </authorList>
    </citation>
    <scope>NUCLEOTIDE SEQUENCE [LARGE SCALE GENOMIC DNA]</scope>
</reference>
<keyword evidence="3" id="KW-1185">Reference proteome</keyword>
<dbReference type="EMBL" id="CAXAMM010041573">
    <property type="protein sequence ID" value="CAK9100076.1"/>
    <property type="molecule type" value="Genomic_DNA"/>
</dbReference>
<evidence type="ECO:0000313" key="2">
    <source>
        <dbReference type="EMBL" id="CAK9100076.1"/>
    </source>
</evidence>
<evidence type="ECO:0000313" key="3">
    <source>
        <dbReference type="Proteomes" id="UP001642464"/>
    </source>
</evidence>
<dbReference type="InterPro" id="IPR011107">
    <property type="entry name" value="PPI_Ypi1"/>
</dbReference>
<organism evidence="2 3">
    <name type="scientific">Durusdinium trenchii</name>
    <dbReference type="NCBI Taxonomy" id="1381693"/>
    <lineage>
        <taxon>Eukaryota</taxon>
        <taxon>Sar</taxon>
        <taxon>Alveolata</taxon>
        <taxon>Dinophyceae</taxon>
        <taxon>Suessiales</taxon>
        <taxon>Symbiodiniaceae</taxon>
        <taxon>Durusdinium</taxon>
    </lineage>
</organism>
<feature type="compositionally biased region" description="Low complexity" evidence="1">
    <location>
        <begin position="16"/>
        <end position="32"/>
    </location>
</feature>
<dbReference type="Proteomes" id="UP001642464">
    <property type="component" value="Unassembled WGS sequence"/>
</dbReference>
<feature type="region of interest" description="Disordered" evidence="1">
    <location>
        <begin position="1"/>
        <end position="43"/>
    </location>
</feature>
<feature type="compositionally biased region" description="Low complexity" evidence="1">
    <location>
        <begin position="70"/>
        <end position="81"/>
    </location>
</feature>
<feature type="compositionally biased region" description="Gly residues" evidence="1">
    <location>
        <begin position="117"/>
        <end position="126"/>
    </location>
</feature>
<feature type="compositionally biased region" description="Gly residues" evidence="1">
    <location>
        <begin position="1"/>
        <end position="15"/>
    </location>
</feature>
<proteinExistence type="predicted"/>
<feature type="region of interest" description="Disordered" evidence="1">
    <location>
        <begin position="70"/>
        <end position="126"/>
    </location>
</feature>
<comment type="caution">
    <text evidence="2">The sequence shown here is derived from an EMBL/GenBank/DDBJ whole genome shotgun (WGS) entry which is preliminary data.</text>
</comment>
<accession>A0ABP0RLM4</accession>
<gene>
    <name evidence="2" type="ORF">SCF082_LOCUS46853</name>
</gene>
<protein>
    <submittedName>
        <fullName evidence="2">E3 ubiquitin-protein ligase PPP1R11 (Protein phosphatase 1 regulatory subunit 11)</fullName>
    </submittedName>
</protein>
<sequence length="126" mass="12929">MSSPGGSGGGGGGGYNSSSTTTQVQTQQGTPTLHLVLQPRPQHNVTWAEDTVDNEHLNKKKSKKCCIFSKPRAFGESSSESEGSDDDGKARPTQKKGSRKFCPYGPGSNGKPSSGSNDGGGDGLAA</sequence>